<proteinExistence type="inferred from homology"/>
<keyword evidence="2" id="KW-0378">Hydrolase</keyword>
<dbReference type="STRING" id="1811193.A0O21_09475"/>
<keyword evidence="6" id="KW-1185">Reference proteome</keyword>
<dbReference type="InterPro" id="IPR027478">
    <property type="entry name" value="LdcA_N"/>
</dbReference>
<dbReference type="InterPro" id="IPR040921">
    <property type="entry name" value="Peptidase_S66C"/>
</dbReference>
<dbReference type="PANTHER" id="PTHR30237:SF4">
    <property type="entry name" value="LD-CARBOXYPEPTIDASE C-TERMINAL DOMAIN-CONTAINING PROTEIN"/>
    <property type="match status" value="1"/>
</dbReference>
<reference evidence="5 6" key="1">
    <citation type="journal article" date="2016" name="Int. J. Syst. Evol. Microbiol.">
        <title>Streptococcuspantholopis sp. nov., isolated from faeces of the Tibetan antelope (Pantholops hodgsonii).</title>
        <authorList>
            <person name="Bai X."/>
            <person name="Xiong Y."/>
            <person name="Lu S."/>
            <person name="Jin D."/>
            <person name="Lai X."/>
            <person name="Yang J."/>
            <person name="Niu L."/>
            <person name="Hu S."/>
            <person name="Meng X."/>
            <person name="Pu J."/>
            <person name="Ye C."/>
            <person name="Xu J."/>
        </authorList>
    </citation>
    <scope>NUCLEOTIDE SEQUENCE [LARGE SCALE GENOMIC DNA]</scope>
    <source>
        <strain evidence="5 6">TA 26</strain>
    </source>
</reference>
<evidence type="ECO:0000313" key="5">
    <source>
        <dbReference type="EMBL" id="AND80209.1"/>
    </source>
</evidence>
<name>A0A172Q9P8_9STRE</name>
<dbReference type="InterPro" id="IPR029062">
    <property type="entry name" value="Class_I_gatase-like"/>
</dbReference>
<dbReference type="InterPro" id="IPR027461">
    <property type="entry name" value="Carboxypeptidase_A_C_sf"/>
</dbReference>
<dbReference type="RefSeq" id="WP_067064610.1">
    <property type="nucleotide sequence ID" value="NZ_CP014699.1"/>
</dbReference>
<evidence type="ECO:0000259" key="3">
    <source>
        <dbReference type="Pfam" id="PF02016"/>
    </source>
</evidence>
<dbReference type="SUPFAM" id="SSF52317">
    <property type="entry name" value="Class I glutamine amidotransferase-like"/>
    <property type="match status" value="1"/>
</dbReference>
<protein>
    <submittedName>
        <fullName evidence="5">Carboxypeptidase</fullName>
    </submittedName>
</protein>
<dbReference type="Gene3D" id="3.40.50.10740">
    <property type="entry name" value="Class I glutamine amidotransferase-like"/>
    <property type="match status" value="1"/>
</dbReference>
<dbReference type="Pfam" id="PF17676">
    <property type="entry name" value="Peptidase_S66C"/>
    <property type="match status" value="1"/>
</dbReference>
<organism evidence="5 6">
    <name type="scientific">Streptococcus pantholopis</name>
    <dbReference type="NCBI Taxonomy" id="1811193"/>
    <lineage>
        <taxon>Bacteria</taxon>
        <taxon>Bacillati</taxon>
        <taxon>Bacillota</taxon>
        <taxon>Bacilli</taxon>
        <taxon>Lactobacillales</taxon>
        <taxon>Streptococcaceae</taxon>
        <taxon>Streptococcus</taxon>
    </lineage>
</organism>
<dbReference type="CDD" id="cd07062">
    <property type="entry name" value="Peptidase_S66_mccF_like"/>
    <property type="match status" value="1"/>
</dbReference>
<feature type="domain" description="LD-carboxypeptidase C-terminal" evidence="4">
    <location>
        <begin position="202"/>
        <end position="330"/>
    </location>
</feature>
<evidence type="ECO:0000256" key="1">
    <source>
        <dbReference type="ARBA" id="ARBA00010233"/>
    </source>
</evidence>
<reference evidence="6" key="2">
    <citation type="submission" date="2016-03" db="EMBL/GenBank/DDBJ databases">
        <title>Streptococcus antelopensis sp. nov., isolated from the feces of the Tibetan antelope (Pantholops hodgsonii) in Hoh Xil National Nature Reserve, Qinghai, China.</title>
        <authorList>
            <person name="Bai X."/>
        </authorList>
    </citation>
    <scope>NUCLEOTIDE SEQUENCE [LARGE SCALE GENOMIC DNA]</scope>
    <source>
        <strain evidence="6">TA 26</strain>
    </source>
</reference>
<feature type="domain" description="LD-carboxypeptidase N-terminal" evidence="3">
    <location>
        <begin position="5"/>
        <end position="128"/>
    </location>
</feature>
<dbReference type="AlphaFoldDB" id="A0A172Q9P8"/>
<dbReference type="EMBL" id="CP014699">
    <property type="protein sequence ID" value="AND80209.1"/>
    <property type="molecule type" value="Genomic_DNA"/>
</dbReference>
<dbReference type="Pfam" id="PF02016">
    <property type="entry name" value="Peptidase_S66"/>
    <property type="match status" value="1"/>
</dbReference>
<dbReference type="PIRSF" id="PIRSF028757">
    <property type="entry name" value="LD-carboxypeptidase"/>
    <property type="match status" value="1"/>
</dbReference>
<dbReference type="Proteomes" id="UP000077317">
    <property type="component" value="Chromosome"/>
</dbReference>
<comment type="similarity">
    <text evidence="1">Belongs to the peptidase S66 family.</text>
</comment>
<sequence>MIRTVGLVSLSSGMLGEKSVQHELALGIKRLKNLGLDVTILPHALKGTAYLKNHPEKRAEDLIRAFTDDRIDLILCAIGGDDTYRLLPHLFSNHQLAQAVRQKAFLGFSDTTINHLMLHKLGIKTFYGQSFLADICELADDMLPYSFHYFKELIETGRISEIRPSKYWYEERLDYSEKALGTERTVHKNQGFELLQGAAKFKGEILGGCLESLYDIFDGSRYPDTVDLCQQYQLFPSLSDWQGKILLLETSGERPSLIMYQKMLEKLKTTGIFSVISGLIVGKPVNELYYEDYKRILLDTVADRTLPILYNVNIGHATPRCIIPFGLMADVDADEQVIRFP</sequence>
<evidence type="ECO:0000259" key="4">
    <source>
        <dbReference type="Pfam" id="PF17676"/>
    </source>
</evidence>
<dbReference type="KEGG" id="spat:A0O21_09475"/>
<dbReference type="InterPro" id="IPR040449">
    <property type="entry name" value="Peptidase_S66_N"/>
</dbReference>
<dbReference type="Gene3D" id="3.50.30.60">
    <property type="entry name" value="LD-carboxypeptidase A C-terminal domain-like"/>
    <property type="match status" value="1"/>
</dbReference>
<keyword evidence="5" id="KW-0645">Protease</keyword>
<dbReference type="GO" id="GO:0004180">
    <property type="term" value="F:carboxypeptidase activity"/>
    <property type="evidence" value="ECO:0007669"/>
    <property type="project" value="UniProtKB-KW"/>
</dbReference>
<evidence type="ECO:0000313" key="6">
    <source>
        <dbReference type="Proteomes" id="UP000077317"/>
    </source>
</evidence>
<dbReference type="SUPFAM" id="SSF141986">
    <property type="entry name" value="LD-carboxypeptidase A C-terminal domain-like"/>
    <property type="match status" value="1"/>
</dbReference>
<dbReference type="PANTHER" id="PTHR30237">
    <property type="entry name" value="MURAMOYLTETRAPEPTIDE CARBOXYPEPTIDASE"/>
    <property type="match status" value="1"/>
</dbReference>
<keyword evidence="5" id="KW-0121">Carboxypeptidase</keyword>
<gene>
    <name evidence="5" type="ORF">A0O21_09475</name>
</gene>
<evidence type="ECO:0000256" key="2">
    <source>
        <dbReference type="ARBA" id="ARBA00022801"/>
    </source>
</evidence>
<dbReference type="OrthoDB" id="9807329at2"/>
<dbReference type="InterPro" id="IPR003507">
    <property type="entry name" value="S66_fam"/>
</dbReference>
<accession>A0A172Q9P8</accession>